<evidence type="ECO:0000313" key="10">
    <source>
        <dbReference type="EMBL" id="QAV20013.1"/>
    </source>
</evidence>
<dbReference type="Proteomes" id="UP001527202">
    <property type="component" value="Unassembled WGS sequence"/>
</dbReference>
<dbReference type="Pfam" id="PF21981">
    <property type="entry name" value="RecX_HTH3"/>
    <property type="match status" value="1"/>
</dbReference>
<evidence type="ECO:0000259" key="8">
    <source>
        <dbReference type="Pfam" id="PF21982"/>
    </source>
</evidence>
<dbReference type="GO" id="GO:0005737">
    <property type="term" value="C:cytoplasm"/>
    <property type="evidence" value="ECO:0007669"/>
    <property type="project" value="UniProtKB-SubCell"/>
</dbReference>
<dbReference type="Proteomes" id="UP000288943">
    <property type="component" value="Chromosome"/>
</dbReference>
<reference evidence="10 11" key="1">
    <citation type="submission" date="2018-01" db="EMBL/GenBank/DDBJ databases">
        <title>The whole genome sequencing and assembly of Paenibacillus chitinolyticus KCCM 41400 strain.</title>
        <authorList>
            <person name="Kim J.-Y."/>
            <person name="Park M.-K."/>
            <person name="Lee Y.-J."/>
            <person name="Yi H."/>
            <person name="Bahn Y.-S."/>
            <person name="Kim J.F."/>
            <person name="Lee D.-W."/>
        </authorList>
    </citation>
    <scope>NUCLEOTIDE SEQUENCE [LARGE SCALE GENOMIC DNA]</scope>
    <source>
        <strain evidence="10 11">KCCM 41400</strain>
    </source>
</reference>
<evidence type="ECO:0000256" key="4">
    <source>
        <dbReference type="ARBA" id="ARBA00022490"/>
    </source>
</evidence>
<evidence type="ECO:0000256" key="3">
    <source>
        <dbReference type="ARBA" id="ARBA00018111"/>
    </source>
</evidence>
<evidence type="ECO:0000256" key="2">
    <source>
        <dbReference type="ARBA" id="ARBA00009695"/>
    </source>
</evidence>
<dbReference type="Gene3D" id="1.10.10.10">
    <property type="entry name" value="Winged helix-like DNA-binding domain superfamily/Winged helix DNA-binding domain"/>
    <property type="match status" value="3"/>
</dbReference>
<dbReference type="KEGG" id="pchi:PC41400_21050"/>
<evidence type="ECO:0000256" key="5">
    <source>
        <dbReference type="HAMAP-Rule" id="MF_01114"/>
    </source>
</evidence>
<dbReference type="HAMAP" id="MF_01114">
    <property type="entry name" value="RecX"/>
    <property type="match status" value="1"/>
</dbReference>
<proteinExistence type="inferred from homology"/>
<dbReference type="RefSeq" id="WP_042233120.1">
    <property type="nucleotide sequence ID" value="NZ_CP026520.1"/>
</dbReference>
<dbReference type="EMBL" id="CP026520">
    <property type="protein sequence ID" value="QAV20013.1"/>
    <property type="molecule type" value="Genomic_DNA"/>
</dbReference>
<evidence type="ECO:0000313" key="9">
    <source>
        <dbReference type="EMBL" id="MCY9595922.1"/>
    </source>
</evidence>
<keyword evidence="4 5" id="KW-0963">Cytoplasm</keyword>
<evidence type="ECO:0000256" key="1">
    <source>
        <dbReference type="ARBA" id="ARBA00004496"/>
    </source>
</evidence>
<comment type="similarity">
    <text evidence="2 5">Belongs to the RecX family.</text>
</comment>
<evidence type="ECO:0000259" key="7">
    <source>
        <dbReference type="Pfam" id="PF21981"/>
    </source>
</evidence>
<feature type="domain" description="RecX second three-helical" evidence="6">
    <location>
        <begin position="114"/>
        <end position="155"/>
    </location>
</feature>
<reference evidence="9 12" key="2">
    <citation type="submission" date="2022-05" db="EMBL/GenBank/DDBJ databases">
        <title>Genome Sequencing of Bee-Associated Microbes.</title>
        <authorList>
            <person name="Dunlap C."/>
        </authorList>
    </citation>
    <scope>NUCLEOTIDE SEQUENCE [LARGE SCALE GENOMIC DNA]</scope>
    <source>
        <strain evidence="9 12">NRRL B-23120</strain>
    </source>
</reference>
<dbReference type="GO" id="GO:0006282">
    <property type="term" value="P:regulation of DNA repair"/>
    <property type="evidence" value="ECO:0007669"/>
    <property type="project" value="UniProtKB-UniRule"/>
</dbReference>
<dbReference type="EMBL" id="JAMDMJ010000009">
    <property type="protein sequence ID" value="MCY9595922.1"/>
    <property type="molecule type" value="Genomic_DNA"/>
</dbReference>
<dbReference type="InterPro" id="IPR003783">
    <property type="entry name" value="Regulatory_RecX"/>
</dbReference>
<evidence type="ECO:0000259" key="6">
    <source>
        <dbReference type="Pfam" id="PF02631"/>
    </source>
</evidence>
<comment type="subcellular location">
    <subcellularLocation>
        <location evidence="1 5">Cytoplasm</location>
    </subcellularLocation>
</comment>
<keyword evidence="12" id="KW-1185">Reference proteome</keyword>
<dbReference type="Pfam" id="PF02631">
    <property type="entry name" value="RecX_HTH2"/>
    <property type="match status" value="1"/>
</dbReference>
<organism evidence="10 11">
    <name type="scientific">Paenibacillus chitinolyticus</name>
    <dbReference type="NCBI Taxonomy" id="79263"/>
    <lineage>
        <taxon>Bacteria</taxon>
        <taxon>Bacillati</taxon>
        <taxon>Bacillota</taxon>
        <taxon>Bacilli</taxon>
        <taxon>Bacillales</taxon>
        <taxon>Paenibacillaceae</taxon>
        <taxon>Paenibacillus</taxon>
    </lineage>
</organism>
<dbReference type="AlphaFoldDB" id="A0A410X0A8"/>
<dbReference type="PANTHER" id="PTHR33602:SF1">
    <property type="entry name" value="REGULATORY PROTEIN RECX FAMILY PROTEIN"/>
    <property type="match status" value="1"/>
</dbReference>
<dbReference type="Pfam" id="PF21982">
    <property type="entry name" value="RecX_HTH1"/>
    <property type="match status" value="1"/>
</dbReference>
<dbReference type="OrthoDB" id="5421057at2"/>
<dbReference type="InterPro" id="IPR036388">
    <property type="entry name" value="WH-like_DNA-bd_sf"/>
</dbReference>
<evidence type="ECO:0000313" key="11">
    <source>
        <dbReference type="Proteomes" id="UP000288943"/>
    </source>
</evidence>
<sequence length="219" mass="25804">MKDETETSVITGIERQKRNKKRYNVYVNDEYACSVHEDILIKNRLLKGEQIDAQRLRQALEEDEKHEAYLKAIRFVAVRPRSVQEVKMKLKDLGYEADLIDWTVGRLLEQKYLDDADFAKLWTEQRIQYQRKGRNAVRYELAQKGLSRDEISKALSAVDTDEEMEGALIVGRKKWKTVSGEKMDRKRKTMAFLLRRGYPSSLVNDVMRRLSEEELENEE</sequence>
<dbReference type="GeneID" id="95377283"/>
<protein>
    <recommendedName>
        <fullName evidence="3 5">Regulatory protein RecX</fullName>
    </recommendedName>
</protein>
<name>A0A410X0A8_9BACL</name>
<dbReference type="InterPro" id="IPR053925">
    <property type="entry name" value="RecX_HTH_3rd"/>
</dbReference>
<accession>A0A410X0A8</accession>
<evidence type="ECO:0000313" key="12">
    <source>
        <dbReference type="Proteomes" id="UP001527202"/>
    </source>
</evidence>
<dbReference type="InterPro" id="IPR053926">
    <property type="entry name" value="RecX_HTH_1st"/>
</dbReference>
<dbReference type="InterPro" id="IPR053924">
    <property type="entry name" value="RecX_HTH_2nd"/>
</dbReference>
<feature type="domain" description="RecX third three-helical" evidence="7">
    <location>
        <begin position="161"/>
        <end position="207"/>
    </location>
</feature>
<gene>
    <name evidence="5" type="primary">recX</name>
    <name evidence="9" type="ORF">M5X16_09060</name>
    <name evidence="10" type="ORF">PC41400_21050</name>
</gene>
<dbReference type="PANTHER" id="PTHR33602">
    <property type="entry name" value="REGULATORY PROTEIN RECX FAMILY PROTEIN"/>
    <property type="match status" value="1"/>
</dbReference>
<feature type="domain" description="RecX first three-helical" evidence="8">
    <location>
        <begin position="68"/>
        <end position="107"/>
    </location>
</feature>
<comment type="function">
    <text evidence="5">Modulates RecA activity.</text>
</comment>